<keyword evidence="4" id="KW-0067">ATP-binding</keyword>
<keyword evidence="7" id="KW-1185">Reference proteome</keyword>
<dbReference type="InterPro" id="IPR023313">
    <property type="entry name" value="UBQ-conjugating_AS"/>
</dbReference>
<evidence type="ECO:0000256" key="1">
    <source>
        <dbReference type="ARBA" id="ARBA00022679"/>
    </source>
</evidence>
<dbReference type="OrthoDB" id="19692at2759"/>
<sequence length="215" mass="24113">MAGRSSSATALRRLMTEYKQLTSGGSPDGMFTAGPISESDFFTWEALICGPKDTPFEGGVFAAKLTFVRYVITPKFDIYHTETDCSPPPQPSDYPLSPFKMKFDPPLFHPNIYADGNVCISILHTPGDDPTMYEQASERWSPVQSVEKVILSVISMLAGKLNQSTRMSWITDHPAFNQEPNLESGANIDCCKLYRDNREEYERIVRESIKEQLGL</sequence>
<keyword evidence="2 4" id="KW-0833">Ubl conjugation pathway</keyword>
<evidence type="ECO:0000313" key="6">
    <source>
        <dbReference type="EMBL" id="KAF5375360.1"/>
    </source>
</evidence>
<dbReference type="Pfam" id="PF00179">
    <property type="entry name" value="UQ_con"/>
    <property type="match status" value="2"/>
</dbReference>
<feature type="active site" description="Glycyl thioester intermediate" evidence="3">
    <location>
        <position position="119"/>
    </location>
</feature>
<evidence type="ECO:0000256" key="3">
    <source>
        <dbReference type="PROSITE-ProRule" id="PRU10133"/>
    </source>
</evidence>
<dbReference type="InterPro" id="IPR050113">
    <property type="entry name" value="Ub_conjugating_enzyme"/>
</dbReference>
<gene>
    <name evidence="6" type="ORF">D9615_008002</name>
</gene>
<dbReference type="GO" id="GO:0016740">
    <property type="term" value="F:transferase activity"/>
    <property type="evidence" value="ECO:0007669"/>
    <property type="project" value="UniProtKB-KW"/>
</dbReference>
<proteinExistence type="inferred from homology"/>
<dbReference type="AlphaFoldDB" id="A0A8H5H2T0"/>
<dbReference type="PANTHER" id="PTHR24067">
    <property type="entry name" value="UBIQUITIN-CONJUGATING ENZYME E2"/>
    <property type="match status" value="1"/>
</dbReference>
<dbReference type="PROSITE" id="PS50127">
    <property type="entry name" value="UBC_2"/>
    <property type="match status" value="1"/>
</dbReference>
<evidence type="ECO:0000259" key="5">
    <source>
        <dbReference type="PROSITE" id="PS50127"/>
    </source>
</evidence>
<comment type="caution">
    <text evidence="6">The sequence shown here is derived from an EMBL/GenBank/DDBJ whole genome shotgun (WGS) entry which is preliminary data.</text>
</comment>
<keyword evidence="4" id="KW-0547">Nucleotide-binding</keyword>
<evidence type="ECO:0000313" key="7">
    <source>
        <dbReference type="Proteomes" id="UP000565441"/>
    </source>
</evidence>
<comment type="similarity">
    <text evidence="4">Belongs to the ubiquitin-conjugating enzyme family.</text>
</comment>
<dbReference type="GO" id="GO:0005524">
    <property type="term" value="F:ATP binding"/>
    <property type="evidence" value="ECO:0007669"/>
    <property type="project" value="UniProtKB-UniRule"/>
</dbReference>
<dbReference type="EMBL" id="JAACJP010000034">
    <property type="protein sequence ID" value="KAF5375360.1"/>
    <property type="molecule type" value="Genomic_DNA"/>
</dbReference>
<dbReference type="InterPro" id="IPR000608">
    <property type="entry name" value="UBC"/>
</dbReference>
<keyword evidence="1" id="KW-0808">Transferase</keyword>
<evidence type="ECO:0000256" key="4">
    <source>
        <dbReference type="RuleBase" id="RU362109"/>
    </source>
</evidence>
<dbReference type="Proteomes" id="UP000565441">
    <property type="component" value="Unassembled WGS sequence"/>
</dbReference>
<evidence type="ECO:0000256" key="2">
    <source>
        <dbReference type="ARBA" id="ARBA00022786"/>
    </source>
</evidence>
<dbReference type="PROSITE" id="PS00183">
    <property type="entry name" value="UBC_1"/>
    <property type="match status" value="1"/>
</dbReference>
<feature type="domain" description="UBC core" evidence="5">
    <location>
        <begin position="9"/>
        <end position="214"/>
    </location>
</feature>
<dbReference type="Gene3D" id="3.10.110.10">
    <property type="entry name" value="Ubiquitin Conjugating Enzyme"/>
    <property type="match status" value="1"/>
</dbReference>
<accession>A0A8H5H2T0</accession>
<name>A0A8H5H2T0_9AGAR</name>
<organism evidence="6 7">
    <name type="scientific">Tricholomella constricta</name>
    <dbReference type="NCBI Taxonomy" id="117010"/>
    <lineage>
        <taxon>Eukaryota</taxon>
        <taxon>Fungi</taxon>
        <taxon>Dikarya</taxon>
        <taxon>Basidiomycota</taxon>
        <taxon>Agaricomycotina</taxon>
        <taxon>Agaricomycetes</taxon>
        <taxon>Agaricomycetidae</taxon>
        <taxon>Agaricales</taxon>
        <taxon>Tricholomatineae</taxon>
        <taxon>Lyophyllaceae</taxon>
        <taxon>Tricholomella</taxon>
    </lineage>
</organism>
<dbReference type="SMART" id="SM00212">
    <property type="entry name" value="UBCc"/>
    <property type="match status" value="1"/>
</dbReference>
<reference evidence="6 7" key="1">
    <citation type="journal article" date="2020" name="ISME J.">
        <title>Uncovering the hidden diversity of litter-decomposition mechanisms in mushroom-forming fungi.</title>
        <authorList>
            <person name="Floudas D."/>
            <person name="Bentzer J."/>
            <person name="Ahren D."/>
            <person name="Johansson T."/>
            <person name="Persson P."/>
            <person name="Tunlid A."/>
        </authorList>
    </citation>
    <scope>NUCLEOTIDE SEQUENCE [LARGE SCALE GENOMIC DNA]</scope>
    <source>
        <strain evidence="6 7">CBS 661.87</strain>
    </source>
</reference>
<dbReference type="SUPFAM" id="SSF54495">
    <property type="entry name" value="UBC-like"/>
    <property type="match status" value="1"/>
</dbReference>
<dbReference type="InterPro" id="IPR016135">
    <property type="entry name" value="UBQ-conjugating_enzyme/RWD"/>
</dbReference>
<protein>
    <recommendedName>
        <fullName evidence="5">UBC core domain-containing protein</fullName>
    </recommendedName>
</protein>